<evidence type="ECO:0000256" key="1">
    <source>
        <dbReference type="ARBA" id="ARBA00022679"/>
    </source>
</evidence>
<name>A0ABR2V2Y6_9PEZI</name>
<keyword evidence="3" id="KW-1185">Reference proteome</keyword>
<sequence>MASTSSAAEAERGTMFELAKELRLDNDMASTSSATDTSRNGKGKAKAETEEELMFQFAQRLRLVHNLSAFDQSVSREYVRYMFLFDFPVVSQITVEHATAAVRRGLEVAFTHYPFLTGMLGPADPTTCDRVLLRYGDTEVMRQIRDEIFKVRIQTHNPLIGDYERLCRVGMPTSCLAMEDYCATKPDWKLPRWIPVLALQMNFLDDSGLILCLAIQNSVADTTSIDFFLNIFATGIRGDVTKDTVGEYHNAGIDSVFQHEVNERASTVLSKEIAEWDLDGTCSPSQNKADSHIMAMSATLVLQMQHRMNKCLLDLGAGPHSVSVTECIYALLLVYITRARHMSPPIPSDHHVMCTTAINIRNKFGDDAMLWQFGNVLATVATVQRAGEIISKERAAVFQSLEYIALVAYKIRYSNQALTRDSILDRLTILSNMKNPAEVPVAANRACLPAVSGVKFESLVNLGADINFGIPGTINAAGDRRPRGCRRPWMHDIGTINILPRKGGTEGDADWEILLCFPDKVMQIFTNPEEFGQFFRRHVLEKDPTTFWKRWLPGVRRLYLAGTEPTIYD</sequence>
<dbReference type="InterPro" id="IPR023213">
    <property type="entry name" value="CAT-like_dom_sf"/>
</dbReference>
<organism evidence="2 3">
    <name type="scientific">Seiridium unicorne</name>
    <dbReference type="NCBI Taxonomy" id="138068"/>
    <lineage>
        <taxon>Eukaryota</taxon>
        <taxon>Fungi</taxon>
        <taxon>Dikarya</taxon>
        <taxon>Ascomycota</taxon>
        <taxon>Pezizomycotina</taxon>
        <taxon>Sordariomycetes</taxon>
        <taxon>Xylariomycetidae</taxon>
        <taxon>Amphisphaeriales</taxon>
        <taxon>Sporocadaceae</taxon>
        <taxon>Seiridium</taxon>
    </lineage>
</organism>
<dbReference type="InterPro" id="IPR051283">
    <property type="entry name" value="Sec_Metabolite_Acyltrans"/>
</dbReference>
<dbReference type="EMBL" id="JARVKF010000190">
    <property type="protein sequence ID" value="KAK9421278.1"/>
    <property type="molecule type" value="Genomic_DNA"/>
</dbReference>
<comment type="caution">
    <text evidence="2">The sequence shown here is derived from an EMBL/GenBank/DDBJ whole genome shotgun (WGS) entry which is preliminary data.</text>
</comment>
<dbReference type="Pfam" id="PF02458">
    <property type="entry name" value="Transferase"/>
    <property type="match status" value="1"/>
</dbReference>
<reference evidence="2 3" key="1">
    <citation type="journal article" date="2024" name="J. Plant Pathol.">
        <title>Sequence and assembly of the genome of Seiridium unicorne, isolate CBS 538.82, causal agent of cypress canker disease.</title>
        <authorList>
            <person name="Scali E."/>
            <person name="Rocca G.D."/>
            <person name="Danti R."/>
            <person name="Garbelotto M."/>
            <person name="Barberini S."/>
            <person name="Baroncelli R."/>
            <person name="Emiliani G."/>
        </authorList>
    </citation>
    <scope>NUCLEOTIDE SEQUENCE [LARGE SCALE GENOMIC DNA]</scope>
    <source>
        <strain evidence="2 3">BM-138-508</strain>
    </source>
</reference>
<dbReference type="Proteomes" id="UP001408356">
    <property type="component" value="Unassembled WGS sequence"/>
</dbReference>
<dbReference type="PANTHER" id="PTHR31896">
    <property type="entry name" value="FAMILY REGULATORY PROTEIN, PUTATIVE (AFU_ORTHOLOGUE AFUA_3G14730)-RELATED"/>
    <property type="match status" value="1"/>
</dbReference>
<dbReference type="Gene3D" id="3.30.559.10">
    <property type="entry name" value="Chloramphenicol acetyltransferase-like domain"/>
    <property type="match status" value="2"/>
</dbReference>
<evidence type="ECO:0000313" key="3">
    <source>
        <dbReference type="Proteomes" id="UP001408356"/>
    </source>
</evidence>
<gene>
    <name evidence="2" type="ORF">SUNI508_05816</name>
</gene>
<protein>
    <submittedName>
        <fullName evidence="2">Transferase family-domain-containing protein</fullName>
    </submittedName>
</protein>
<accession>A0ABR2V2Y6</accession>
<keyword evidence="1 2" id="KW-0808">Transferase</keyword>
<dbReference type="GO" id="GO:0016740">
    <property type="term" value="F:transferase activity"/>
    <property type="evidence" value="ECO:0007669"/>
    <property type="project" value="UniProtKB-KW"/>
</dbReference>
<dbReference type="PANTHER" id="PTHR31896:SF64">
    <property type="entry name" value="TRICHOTHECENE 3-O-ACETYLTRANSFERASE"/>
    <property type="match status" value="1"/>
</dbReference>
<proteinExistence type="predicted"/>
<evidence type="ECO:0000313" key="2">
    <source>
        <dbReference type="EMBL" id="KAK9421278.1"/>
    </source>
</evidence>